<name>A0A9P0P6F0_ACAOB</name>
<feature type="compositionally biased region" description="Polar residues" evidence="1">
    <location>
        <begin position="313"/>
        <end position="327"/>
    </location>
</feature>
<dbReference type="EMBL" id="CAKOFQ010006758">
    <property type="protein sequence ID" value="CAH1968940.1"/>
    <property type="molecule type" value="Genomic_DNA"/>
</dbReference>
<feature type="compositionally biased region" description="Polar residues" evidence="1">
    <location>
        <begin position="202"/>
        <end position="214"/>
    </location>
</feature>
<feature type="compositionally biased region" description="Basic and acidic residues" evidence="1">
    <location>
        <begin position="262"/>
        <end position="276"/>
    </location>
</feature>
<evidence type="ECO:0000313" key="3">
    <source>
        <dbReference type="Proteomes" id="UP001152888"/>
    </source>
</evidence>
<protein>
    <submittedName>
        <fullName evidence="2">Uncharacterized protein</fullName>
    </submittedName>
</protein>
<organism evidence="2 3">
    <name type="scientific">Acanthoscelides obtectus</name>
    <name type="common">Bean weevil</name>
    <name type="synonym">Bruchus obtectus</name>
    <dbReference type="NCBI Taxonomy" id="200917"/>
    <lineage>
        <taxon>Eukaryota</taxon>
        <taxon>Metazoa</taxon>
        <taxon>Ecdysozoa</taxon>
        <taxon>Arthropoda</taxon>
        <taxon>Hexapoda</taxon>
        <taxon>Insecta</taxon>
        <taxon>Pterygota</taxon>
        <taxon>Neoptera</taxon>
        <taxon>Endopterygota</taxon>
        <taxon>Coleoptera</taxon>
        <taxon>Polyphaga</taxon>
        <taxon>Cucujiformia</taxon>
        <taxon>Chrysomeloidea</taxon>
        <taxon>Chrysomelidae</taxon>
        <taxon>Bruchinae</taxon>
        <taxon>Bruchini</taxon>
        <taxon>Acanthoscelides</taxon>
    </lineage>
</organism>
<accession>A0A9P0P6F0</accession>
<reference evidence="2" key="1">
    <citation type="submission" date="2022-03" db="EMBL/GenBank/DDBJ databases">
        <authorList>
            <person name="Sayadi A."/>
        </authorList>
    </citation>
    <scope>NUCLEOTIDE SEQUENCE</scope>
</reference>
<evidence type="ECO:0000256" key="1">
    <source>
        <dbReference type="SAM" id="MobiDB-lite"/>
    </source>
</evidence>
<dbReference type="OrthoDB" id="10021598at2759"/>
<dbReference type="PANTHER" id="PTHR36696:SF1">
    <property type="entry name" value="EF-HAND DOMAIN-CONTAINING PROTEIN"/>
    <property type="match status" value="1"/>
</dbReference>
<gene>
    <name evidence="2" type="ORF">ACAOBT_LOCUS8148</name>
</gene>
<dbReference type="Proteomes" id="UP001152888">
    <property type="component" value="Unassembled WGS sequence"/>
</dbReference>
<feature type="compositionally biased region" description="Basic residues" evidence="1">
    <location>
        <begin position="284"/>
        <end position="294"/>
    </location>
</feature>
<keyword evidence="3" id="KW-1185">Reference proteome</keyword>
<dbReference type="PANTHER" id="PTHR36696">
    <property type="entry name" value="AGAP012002-PA"/>
    <property type="match status" value="1"/>
</dbReference>
<evidence type="ECO:0000313" key="2">
    <source>
        <dbReference type="EMBL" id="CAH1968940.1"/>
    </source>
</evidence>
<sequence length="601" mass="68202">MCHISLREIRVPKDNIALKMGQTSKTGLLASPTKKIVRYEQTKVIQLKAIAKPAPYVLKPYAGIYNPYSYGCSLLCNHPTDCEVKDLLKKAKGNWAGEGRNVLLAEEIHAIREGLEHLGNSPDNIQHIQKSICIPQVESVPEELFRRYTETDSRPLTPAPTLASGATRASGSRRCVTPDLIPIEIIREKTLLVLDLRRSHSQETLSMHGSSSVTKEPPLINIQRIPTRSTSLDNIQVEETNRKTLMTPTVPKRPKSGNKKSTKQDNEENNSDKDSAESDEVFVKRRGKKRRKKGRDGSRGPPGFQPSLDPETQVATVGSESANTSARPSLVPDTEEIETPVPTQNRRRINLKYTKSFEVDSYLDIEILKYLRRELTAELVDTELDDKRRKALEEALKTLSKGKHDCQELIVLQKELKVSPVNVDLWIALPRTFSRSSASFELPMDSRTLNTMTPLQYVRNHVNLSSQRKLLYNCIFRRYKIELDDEHSYERKVSADVLPECLGLVMGKTLTTPQLNYIRSLLGWQYNDEFDFKTCCGIFALCERLLASQFCPLLPDRNADPCLEVPYCNATCHLKNRHFILITQTIILVGFLHFSDRSCRF</sequence>
<dbReference type="AlphaFoldDB" id="A0A9P0P6F0"/>
<feature type="region of interest" description="Disordered" evidence="1">
    <location>
        <begin position="202"/>
        <end position="343"/>
    </location>
</feature>
<proteinExistence type="predicted"/>
<feature type="compositionally biased region" description="Polar residues" evidence="1">
    <location>
        <begin position="224"/>
        <end position="247"/>
    </location>
</feature>
<feature type="compositionally biased region" description="Basic residues" evidence="1">
    <location>
        <begin position="252"/>
        <end position="261"/>
    </location>
</feature>
<feature type="region of interest" description="Disordered" evidence="1">
    <location>
        <begin position="149"/>
        <end position="171"/>
    </location>
</feature>
<comment type="caution">
    <text evidence="2">The sequence shown here is derived from an EMBL/GenBank/DDBJ whole genome shotgun (WGS) entry which is preliminary data.</text>
</comment>